<comment type="similarity">
    <text evidence="1">Belongs to the CTAG/PCC1 family.</text>
</comment>
<dbReference type="Pfam" id="PF09341">
    <property type="entry name" value="Pcc1"/>
    <property type="match status" value="1"/>
</dbReference>
<sequence length="82" mass="8834">MSSSATFRFTGTGADSLYRSICQEQGDVAGRSTARVWLEDDTTLVLLITAADTAALRAALNSWLRLINVADEVLDLVQGEKS</sequence>
<dbReference type="RefSeq" id="WP_128695002.1">
    <property type="nucleotide sequence ID" value="NZ_LHQS01000004.1"/>
</dbReference>
<gene>
    <name evidence="2" type="ORF">ABH15_12905</name>
</gene>
<dbReference type="OrthoDB" id="8982at2157"/>
<dbReference type="Gene3D" id="3.30.310.50">
    <property type="entry name" value="Alpha-D-phosphohexomutase, C-terminal domain"/>
    <property type="match status" value="1"/>
</dbReference>
<dbReference type="AlphaFoldDB" id="A0A498GVU5"/>
<evidence type="ECO:0000256" key="1">
    <source>
        <dbReference type="ARBA" id="ARBA00007073"/>
    </source>
</evidence>
<organism evidence="2 3">
    <name type="scientific">Methanoculleus taiwanensis</name>
    <dbReference type="NCBI Taxonomy" id="1550565"/>
    <lineage>
        <taxon>Archaea</taxon>
        <taxon>Methanobacteriati</taxon>
        <taxon>Methanobacteriota</taxon>
        <taxon>Stenosarchaea group</taxon>
        <taxon>Methanomicrobia</taxon>
        <taxon>Methanomicrobiales</taxon>
        <taxon>Methanomicrobiaceae</taxon>
        <taxon>Methanoculleus</taxon>
    </lineage>
</organism>
<dbReference type="EMBL" id="LHQS01000004">
    <property type="protein sequence ID" value="RXE55119.1"/>
    <property type="molecule type" value="Genomic_DNA"/>
</dbReference>
<proteinExistence type="inferred from homology"/>
<evidence type="ECO:0000313" key="2">
    <source>
        <dbReference type="EMBL" id="RXE55119.1"/>
    </source>
</evidence>
<evidence type="ECO:0000313" key="3">
    <source>
        <dbReference type="Proteomes" id="UP000290932"/>
    </source>
</evidence>
<keyword evidence="3" id="KW-1185">Reference proteome</keyword>
<dbReference type="Proteomes" id="UP000290932">
    <property type="component" value="Unassembled WGS sequence"/>
</dbReference>
<accession>A0A498GVU5</accession>
<reference evidence="2 3" key="1">
    <citation type="journal article" date="2015" name="Int. J. Syst. Evol. Microbiol.">
        <title>Methanoculleus taiwanensis sp. nov., a methanogen isolated from deep marine sediment at the deformation front area near Taiwan.</title>
        <authorList>
            <person name="Weng C.Y."/>
            <person name="Chen S.C."/>
            <person name="Lai M.C."/>
            <person name="Wu S.Y."/>
            <person name="Lin S."/>
            <person name="Yang T.F."/>
            <person name="Chen P.C."/>
        </authorList>
    </citation>
    <scope>NUCLEOTIDE SEQUENCE [LARGE SCALE GENOMIC DNA]</scope>
    <source>
        <strain evidence="2 3">CYW4</strain>
    </source>
</reference>
<evidence type="ECO:0008006" key="4">
    <source>
        <dbReference type="Google" id="ProtNLM"/>
    </source>
</evidence>
<comment type="caution">
    <text evidence="2">The sequence shown here is derived from an EMBL/GenBank/DDBJ whole genome shotgun (WGS) entry which is preliminary data.</text>
</comment>
<dbReference type="NCBIfam" id="NF011470">
    <property type="entry name" value="PRK14887.1"/>
    <property type="match status" value="1"/>
</dbReference>
<name>A0A498GVU5_9EURY</name>
<protein>
    <recommendedName>
        <fullName evidence="4">KEOPS complex Pcc1-like subunit</fullName>
    </recommendedName>
</protein>
<dbReference type="InterPro" id="IPR015419">
    <property type="entry name" value="CTAG/Pcc1"/>
</dbReference>